<evidence type="ECO:0000256" key="1">
    <source>
        <dbReference type="ARBA" id="ARBA00022801"/>
    </source>
</evidence>
<dbReference type="EC" id="3.5.1.32" evidence="4"/>
<dbReference type="OrthoDB" id="9776731at2"/>
<dbReference type="PIRSF" id="PIRSF005962">
    <property type="entry name" value="Pept_M20D_amidohydro"/>
    <property type="match status" value="1"/>
</dbReference>
<protein>
    <submittedName>
        <fullName evidence="4">N-acyl-L-amino acid amidohydrolase protein</fullName>
        <ecNumber evidence="4">3.5.1.32</ecNumber>
    </submittedName>
</protein>
<feature type="binding site" evidence="2">
    <location>
        <position position="132"/>
    </location>
    <ligand>
        <name>Mn(2+)</name>
        <dbReference type="ChEBI" id="CHEBI:29035"/>
        <label>2</label>
    </ligand>
</feature>
<dbReference type="InterPro" id="IPR002933">
    <property type="entry name" value="Peptidase_M20"/>
</dbReference>
<feature type="binding site" evidence="2">
    <location>
        <position position="97"/>
    </location>
    <ligand>
        <name>Mn(2+)</name>
        <dbReference type="ChEBI" id="CHEBI:29035"/>
        <label>2</label>
    </ligand>
</feature>
<dbReference type="eggNOG" id="COG1473">
    <property type="taxonomic scope" value="Bacteria"/>
</dbReference>
<dbReference type="NCBIfam" id="TIGR01891">
    <property type="entry name" value="amidohydrolases"/>
    <property type="match status" value="1"/>
</dbReference>
<dbReference type="InterPro" id="IPR017439">
    <property type="entry name" value="Amidohydrolase"/>
</dbReference>
<dbReference type="GO" id="GO:0050118">
    <property type="term" value="F:N-acetyldiaminopimelate deacetylase activity"/>
    <property type="evidence" value="ECO:0007669"/>
    <property type="project" value="UniProtKB-ARBA"/>
</dbReference>
<dbReference type="PANTHER" id="PTHR11014">
    <property type="entry name" value="PEPTIDASE M20 FAMILY MEMBER"/>
    <property type="match status" value="1"/>
</dbReference>
<name>U2FI30_9MOLU</name>
<dbReference type="SUPFAM" id="SSF53187">
    <property type="entry name" value="Zn-dependent exopeptidases"/>
    <property type="match status" value="1"/>
</dbReference>
<dbReference type="GO" id="GO:0047980">
    <property type="term" value="F:hippurate hydrolase activity"/>
    <property type="evidence" value="ECO:0007669"/>
    <property type="project" value="UniProtKB-EC"/>
</dbReference>
<dbReference type="Proteomes" id="UP000005707">
    <property type="component" value="Unassembled WGS sequence"/>
</dbReference>
<dbReference type="STRING" id="1033810.HLPCO_001456"/>
<evidence type="ECO:0000313" key="4">
    <source>
        <dbReference type="EMBL" id="ERJ12470.1"/>
    </source>
</evidence>
<keyword evidence="2" id="KW-0479">Metal-binding</keyword>
<keyword evidence="5" id="KW-1185">Reference proteome</keyword>
<dbReference type="Gene3D" id="3.30.70.360">
    <property type="match status" value="1"/>
</dbReference>
<dbReference type="EMBL" id="AFNU02000004">
    <property type="protein sequence ID" value="ERJ12470.1"/>
    <property type="molecule type" value="Genomic_DNA"/>
</dbReference>
<keyword evidence="1 4" id="KW-0378">Hydrolase</keyword>
<gene>
    <name evidence="4" type="primary">ama</name>
    <name evidence="4" type="ORF">HLPCO_001456</name>
</gene>
<evidence type="ECO:0000259" key="3">
    <source>
        <dbReference type="Pfam" id="PF07687"/>
    </source>
</evidence>
<feature type="binding site" evidence="2">
    <location>
        <position position="99"/>
    </location>
    <ligand>
        <name>Mn(2+)</name>
        <dbReference type="ChEBI" id="CHEBI:29035"/>
        <label>2</label>
    </ligand>
</feature>
<dbReference type="FunFam" id="3.30.70.360:FF:000001">
    <property type="entry name" value="N-acetyldiaminopimelate deacetylase"/>
    <property type="match status" value="1"/>
</dbReference>
<evidence type="ECO:0000313" key="5">
    <source>
        <dbReference type="Proteomes" id="UP000005707"/>
    </source>
</evidence>
<feature type="binding site" evidence="2">
    <location>
        <position position="353"/>
    </location>
    <ligand>
        <name>Mn(2+)</name>
        <dbReference type="ChEBI" id="CHEBI:29035"/>
        <label>2</label>
    </ligand>
</feature>
<dbReference type="Pfam" id="PF01546">
    <property type="entry name" value="Peptidase_M20"/>
    <property type="match status" value="1"/>
</dbReference>
<dbReference type="InterPro" id="IPR036264">
    <property type="entry name" value="Bact_exopeptidase_dim_dom"/>
</dbReference>
<dbReference type="InParanoid" id="U2FI30"/>
<feature type="binding site" evidence="2">
    <location>
        <position position="158"/>
    </location>
    <ligand>
        <name>Mn(2+)</name>
        <dbReference type="ChEBI" id="CHEBI:29035"/>
        <label>2</label>
    </ligand>
</feature>
<dbReference type="AlphaFoldDB" id="U2FI30"/>
<evidence type="ECO:0000256" key="2">
    <source>
        <dbReference type="PIRSR" id="PIRSR005962-1"/>
    </source>
</evidence>
<dbReference type="SUPFAM" id="SSF55031">
    <property type="entry name" value="Bacterial exopeptidase dimerisation domain"/>
    <property type="match status" value="1"/>
</dbReference>
<dbReference type="InterPro" id="IPR011650">
    <property type="entry name" value="Peptidase_M20_dimer"/>
</dbReference>
<proteinExistence type="predicted"/>
<dbReference type="FunCoup" id="U2FI30">
    <property type="interactions" value="147"/>
</dbReference>
<reference evidence="4 5" key="1">
    <citation type="journal article" date="2011" name="J. Bacteriol.">
        <title>Genome sequence of Haloplasma contractile, an unusual contractile bacterium from a deep-sea anoxic brine lake.</title>
        <authorList>
            <person name="Antunes A."/>
            <person name="Alam I."/>
            <person name="El Dorry H."/>
            <person name="Siam R."/>
            <person name="Robertson A."/>
            <person name="Bajic V.B."/>
            <person name="Stingl U."/>
        </authorList>
    </citation>
    <scope>NUCLEOTIDE SEQUENCE [LARGE SCALE GENOMIC DNA]</scope>
    <source>
        <strain evidence="4 5">SSD-17B</strain>
    </source>
</reference>
<dbReference type="GO" id="GO:0046872">
    <property type="term" value="F:metal ion binding"/>
    <property type="evidence" value="ECO:0007669"/>
    <property type="project" value="UniProtKB-KW"/>
</dbReference>
<reference evidence="4 5" key="2">
    <citation type="journal article" date="2013" name="PLoS ONE">
        <title>INDIGO - INtegrated Data Warehouse of MIcrobial GenOmes with Examples from the Red Sea Extremophiles.</title>
        <authorList>
            <person name="Alam I."/>
            <person name="Antunes A."/>
            <person name="Kamau A.A."/>
            <person name="Ba Alawi W."/>
            <person name="Kalkatawi M."/>
            <person name="Stingl U."/>
            <person name="Bajic V.B."/>
        </authorList>
    </citation>
    <scope>NUCLEOTIDE SEQUENCE [LARGE SCALE GENOMIC DNA]</scope>
    <source>
        <strain evidence="4 5">SSD-17B</strain>
    </source>
</reference>
<dbReference type="Gene3D" id="3.40.630.10">
    <property type="entry name" value="Zn peptidases"/>
    <property type="match status" value="1"/>
</dbReference>
<dbReference type="RefSeq" id="WP_008824951.1">
    <property type="nucleotide sequence ID" value="NZ_AFNU02000004.1"/>
</dbReference>
<dbReference type="Pfam" id="PF07687">
    <property type="entry name" value="M20_dimer"/>
    <property type="match status" value="1"/>
</dbReference>
<dbReference type="CDD" id="cd03886">
    <property type="entry name" value="M20_Acy1"/>
    <property type="match status" value="1"/>
</dbReference>
<comment type="cofactor">
    <cofactor evidence="2">
        <name>Mn(2+)</name>
        <dbReference type="ChEBI" id="CHEBI:29035"/>
    </cofactor>
    <text evidence="2">The Mn(2+) ion enhances activity.</text>
</comment>
<dbReference type="PANTHER" id="PTHR11014:SF63">
    <property type="entry name" value="METALLOPEPTIDASE, PUTATIVE (AFU_ORTHOLOGUE AFUA_6G09600)-RELATED"/>
    <property type="match status" value="1"/>
</dbReference>
<feature type="domain" description="Peptidase M20 dimerisation" evidence="3">
    <location>
        <begin position="181"/>
        <end position="271"/>
    </location>
</feature>
<accession>U2FI30</accession>
<sequence length="381" mass="42401">MEQLLNKISKELVSIRRDLHQIPEIGFKEIKTSHYIKKYLEALGYETEQVAKTGIIAVKKGTEESSIAFRADMDALEVTEQTGVDFESNHKGVMHACGHDGHMTILLGFANYLSTLEHVKSNIVLIFQPAEEGPGGAKVIVEEGVLLKYNVKHVFGLHLFPGIEEGIMGLTAGPMMAQSGEVDIKIEAKSSHGAMPQKGIDALVVAANLIQSYQSIVSRNISPLDTAVVTLGKLYGGEARNIIAKELNLEGTIRAFDLNVYKRIKDRMKSINEGLERMYGVNIDLTVRDLYPPVLNDQKLYEHAKKVIPKKGRVDIDPMMLSEDFSYYQEAVPGLFMFLGTKNESKGYTHPLHSCYFNFDEGVLIKGVEAYINICKGFDLF</sequence>
<comment type="caution">
    <text evidence="4">The sequence shown here is derived from an EMBL/GenBank/DDBJ whole genome shotgun (WGS) entry which is preliminary data.</text>
</comment>
<organism evidence="4 5">
    <name type="scientific">Haloplasma contractile SSD-17B</name>
    <dbReference type="NCBI Taxonomy" id="1033810"/>
    <lineage>
        <taxon>Bacteria</taxon>
        <taxon>Bacillati</taxon>
        <taxon>Mycoplasmatota</taxon>
        <taxon>Mollicutes</taxon>
        <taxon>Haloplasmatales</taxon>
        <taxon>Haloplasmataceae</taxon>
        <taxon>Haloplasma</taxon>
    </lineage>
</organism>
<keyword evidence="2" id="KW-0464">Manganese</keyword>
<dbReference type="GO" id="GO:0019877">
    <property type="term" value="P:diaminopimelate biosynthetic process"/>
    <property type="evidence" value="ECO:0007669"/>
    <property type="project" value="UniProtKB-ARBA"/>
</dbReference>